<reference evidence="4" key="1">
    <citation type="journal article" date="2020" name="bioRxiv">
        <title>Chromosome-level reference genome of the European wasp spider Argiope bruennichi: a resource for studies on range expansion and evolutionary adaptation.</title>
        <authorList>
            <person name="Sheffer M.M."/>
            <person name="Hoppe A."/>
            <person name="Krehenwinkel H."/>
            <person name="Uhl G."/>
            <person name="Kuss A.W."/>
            <person name="Jensen L."/>
            <person name="Jensen C."/>
            <person name="Gillespie R.G."/>
            <person name="Hoff K.J."/>
            <person name="Prost S."/>
        </authorList>
    </citation>
    <scope>NUCLEOTIDE SEQUENCE</scope>
</reference>
<sequence>MFLTFQRYDVQYVEFLAQGGYGWVSLVYDDTEKRPLAIKCTVDTSEMELTWWPKLQHDTILPLIEYITLDSCTVFIMPAMRKDLWICFDLTFQQVPAKFHFLELYEPPEFTHWCHGQAPSAITNAVQFTGDKADMWQYGILSLDLLTNLSLSGDRSNYFTLWHHDVWPFVQKVLLHREYLEYLMEDTFQNVFFNPLDFELCHEFLEQILIIEPNARVSAAEAMKHEFVNVDWPHMPASFGMPKQITAHPSKQRSKEVMKKPVAEVEKEAGEVPLAESAAQAAEVLKKKKEKLQKQKQERRQSFAAIAGKNPLMIRHNISGMNVEADRSTSHELSMSDIEVRDNIVIKKSVEPNTRSNSENRNPGTKKIASISPYKKLQPKINRDPAKSTSSQLGRSSRSSTEQVTRFLSSSDKNPKSKSPVRKVSEPKGKSPSAKKSASAARKNSPALKKSSNTKKSPQDEKSPSKPKDSKIPSSRKSPKGSQGSTTAKNSPRFRKTPGNPKSSSKDQENTARSRKSASDKDDKMKDQTSTDDQKNTAKSAEDSEKSTASSDKDSKVTKNISFGSQEGRKVSSHEISHQNLLEYETPRQSGI</sequence>
<feature type="compositionally biased region" description="Basic and acidic residues" evidence="2">
    <location>
        <begin position="567"/>
        <end position="577"/>
    </location>
</feature>
<keyword evidence="1" id="KW-0175">Coiled coil</keyword>
<keyword evidence="5" id="KW-1185">Reference proteome</keyword>
<accession>A0A8T0EPZ0</accession>
<dbReference type="PROSITE" id="PS50011">
    <property type="entry name" value="PROTEIN_KINASE_DOM"/>
    <property type="match status" value="1"/>
</dbReference>
<dbReference type="GO" id="GO:0005524">
    <property type="term" value="F:ATP binding"/>
    <property type="evidence" value="ECO:0007669"/>
    <property type="project" value="InterPro"/>
</dbReference>
<name>A0A8T0EPZ0_ARGBR</name>
<feature type="coiled-coil region" evidence="1">
    <location>
        <begin position="275"/>
        <end position="305"/>
    </location>
</feature>
<feature type="compositionally biased region" description="Basic and acidic residues" evidence="2">
    <location>
        <begin position="504"/>
        <end position="557"/>
    </location>
</feature>
<gene>
    <name evidence="4" type="ORF">HNY73_014303</name>
</gene>
<feature type="compositionally biased region" description="Low complexity" evidence="2">
    <location>
        <begin position="430"/>
        <end position="447"/>
    </location>
</feature>
<dbReference type="SMART" id="SM00220">
    <property type="entry name" value="S_TKc"/>
    <property type="match status" value="1"/>
</dbReference>
<dbReference type="Gene3D" id="1.10.510.10">
    <property type="entry name" value="Transferase(Phosphotransferase) domain 1"/>
    <property type="match status" value="1"/>
</dbReference>
<feature type="compositionally biased region" description="Low complexity" evidence="2">
    <location>
        <begin position="472"/>
        <end position="482"/>
    </location>
</feature>
<organism evidence="4 5">
    <name type="scientific">Argiope bruennichi</name>
    <name type="common">Wasp spider</name>
    <name type="synonym">Aranea bruennichi</name>
    <dbReference type="NCBI Taxonomy" id="94029"/>
    <lineage>
        <taxon>Eukaryota</taxon>
        <taxon>Metazoa</taxon>
        <taxon>Ecdysozoa</taxon>
        <taxon>Arthropoda</taxon>
        <taxon>Chelicerata</taxon>
        <taxon>Arachnida</taxon>
        <taxon>Araneae</taxon>
        <taxon>Araneomorphae</taxon>
        <taxon>Entelegynae</taxon>
        <taxon>Araneoidea</taxon>
        <taxon>Araneidae</taxon>
        <taxon>Argiope</taxon>
    </lineage>
</organism>
<feature type="domain" description="Protein kinase" evidence="3">
    <location>
        <begin position="1"/>
        <end position="228"/>
    </location>
</feature>
<dbReference type="Proteomes" id="UP000807504">
    <property type="component" value="Unassembled WGS sequence"/>
</dbReference>
<reference evidence="4" key="2">
    <citation type="submission" date="2020-06" db="EMBL/GenBank/DDBJ databases">
        <authorList>
            <person name="Sheffer M."/>
        </authorList>
    </citation>
    <scope>NUCLEOTIDE SEQUENCE</scope>
</reference>
<evidence type="ECO:0000256" key="1">
    <source>
        <dbReference type="SAM" id="Coils"/>
    </source>
</evidence>
<dbReference type="InterPro" id="IPR000719">
    <property type="entry name" value="Prot_kinase_dom"/>
</dbReference>
<dbReference type="InterPro" id="IPR011009">
    <property type="entry name" value="Kinase-like_dom_sf"/>
</dbReference>
<dbReference type="SUPFAM" id="SSF56112">
    <property type="entry name" value="Protein kinase-like (PK-like)"/>
    <property type="match status" value="1"/>
</dbReference>
<feature type="compositionally biased region" description="Basic and acidic residues" evidence="2">
    <location>
        <begin position="457"/>
        <end position="471"/>
    </location>
</feature>
<protein>
    <recommendedName>
        <fullName evidence="3">Protein kinase domain-containing protein</fullName>
    </recommendedName>
</protein>
<evidence type="ECO:0000256" key="2">
    <source>
        <dbReference type="SAM" id="MobiDB-lite"/>
    </source>
</evidence>
<evidence type="ECO:0000313" key="4">
    <source>
        <dbReference type="EMBL" id="KAF8777441.1"/>
    </source>
</evidence>
<dbReference type="GO" id="GO:0004672">
    <property type="term" value="F:protein kinase activity"/>
    <property type="evidence" value="ECO:0007669"/>
    <property type="project" value="InterPro"/>
</dbReference>
<feature type="compositionally biased region" description="Polar residues" evidence="2">
    <location>
        <begin position="351"/>
        <end position="363"/>
    </location>
</feature>
<dbReference type="AlphaFoldDB" id="A0A8T0EPZ0"/>
<evidence type="ECO:0000259" key="3">
    <source>
        <dbReference type="PROSITE" id="PS50011"/>
    </source>
</evidence>
<feature type="region of interest" description="Disordered" evidence="2">
    <location>
        <begin position="349"/>
        <end position="592"/>
    </location>
</feature>
<evidence type="ECO:0000313" key="5">
    <source>
        <dbReference type="Proteomes" id="UP000807504"/>
    </source>
</evidence>
<dbReference type="EMBL" id="JABXBU010002072">
    <property type="protein sequence ID" value="KAF8777441.1"/>
    <property type="molecule type" value="Genomic_DNA"/>
</dbReference>
<feature type="compositionally biased region" description="Low complexity" evidence="2">
    <location>
        <begin position="388"/>
        <end position="401"/>
    </location>
</feature>
<comment type="caution">
    <text evidence="4">The sequence shown here is derived from an EMBL/GenBank/DDBJ whole genome shotgun (WGS) entry which is preliminary data.</text>
</comment>
<proteinExistence type="predicted"/>